<keyword evidence="8 10" id="KW-0131">Cell cycle</keyword>
<dbReference type="GO" id="GO:0008766">
    <property type="term" value="F:UDP-N-acetylmuramoylalanyl-D-glutamyl-2,6-diaminopimelate-D-alanyl-D-alanine ligase activity"/>
    <property type="evidence" value="ECO:0007669"/>
    <property type="project" value="RHEA"/>
</dbReference>
<dbReference type="HAMAP" id="MF_02019">
    <property type="entry name" value="MurF"/>
    <property type="match status" value="1"/>
</dbReference>
<feature type="binding site" evidence="10">
    <location>
        <begin position="99"/>
        <end position="105"/>
    </location>
    <ligand>
        <name>ATP</name>
        <dbReference type="ChEBI" id="CHEBI:30616"/>
    </ligand>
</feature>
<evidence type="ECO:0000256" key="11">
    <source>
        <dbReference type="RuleBase" id="RU004136"/>
    </source>
</evidence>
<comment type="similarity">
    <text evidence="10">Belongs to the MurCDEF family. MurF subfamily.</text>
</comment>
<organism evidence="15 16">
    <name type="scientific">Arundinibacter roseus</name>
    <dbReference type="NCBI Taxonomy" id="2070510"/>
    <lineage>
        <taxon>Bacteria</taxon>
        <taxon>Pseudomonadati</taxon>
        <taxon>Bacteroidota</taxon>
        <taxon>Cytophagia</taxon>
        <taxon>Cytophagales</taxon>
        <taxon>Spirosomataceae</taxon>
        <taxon>Arundinibacter</taxon>
    </lineage>
</organism>
<name>A0A4R4JZ55_9BACT</name>
<feature type="domain" description="Mur ligase C-terminal" evidence="13">
    <location>
        <begin position="305"/>
        <end position="421"/>
    </location>
</feature>
<dbReference type="GO" id="GO:0071555">
    <property type="term" value="P:cell wall organization"/>
    <property type="evidence" value="ECO:0007669"/>
    <property type="project" value="UniProtKB-KW"/>
</dbReference>
<dbReference type="GO" id="GO:0008360">
    <property type="term" value="P:regulation of cell shape"/>
    <property type="evidence" value="ECO:0007669"/>
    <property type="project" value="UniProtKB-KW"/>
</dbReference>
<keyword evidence="4 10" id="KW-0547">Nucleotide-binding</keyword>
<dbReference type="GO" id="GO:0005524">
    <property type="term" value="F:ATP binding"/>
    <property type="evidence" value="ECO:0007669"/>
    <property type="project" value="UniProtKB-UniRule"/>
</dbReference>
<dbReference type="UniPathway" id="UPA00219"/>
<gene>
    <name evidence="10" type="primary">murF</name>
    <name evidence="15" type="ORF">EZE20_21410</name>
</gene>
<dbReference type="Pfam" id="PF01225">
    <property type="entry name" value="Mur_ligase"/>
    <property type="match status" value="1"/>
</dbReference>
<dbReference type="Pfam" id="PF08245">
    <property type="entry name" value="Mur_ligase_M"/>
    <property type="match status" value="1"/>
</dbReference>
<dbReference type="PANTHER" id="PTHR43024">
    <property type="entry name" value="UDP-N-ACETYLMURAMOYL-TRIPEPTIDE--D-ALANYL-D-ALANINE LIGASE"/>
    <property type="match status" value="1"/>
</dbReference>
<comment type="caution">
    <text evidence="15">The sequence shown here is derived from an EMBL/GenBank/DDBJ whole genome shotgun (WGS) entry which is preliminary data.</text>
</comment>
<dbReference type="InterPro" id="IPR036565">
    <property type="entry name" value="Mur-like_cat_sf"/>
</dbReference>
<dbReference type="InterPro" id="IPR013221">
    <property type="entry name" value="Mur_ligase_cen"/>
</dbReference>
<dbReference type="GO" id="GO:0051301">
    <property type="term" value="P:cell division"/>
    <property type="evidence" value="ECO:0007669"/>
    <property type="project" value="UniProtKB-KW"/>
</dbReference>
<dbReference type="InterPro" id="IPR036615">
    <property type="entry name" value="Mur_ligase_C_dom_sf"/>
</dbReference>
<keyword evidence="5 10" id="KW-0067">ATP-binding</keyword>
<evidence type="ECO:0000313" key="16">
    <source>
        <dbReference type="Proteomes" id="UP000295706"/>
    </source>
</evidence>
<evidence type="ECO:0000256" key="6">
    <source>
        <dbReference type="ARBA" id="ARBA00022960"/>
    </source>
</evidence>
<dbReference type="Gene3D" id="3.40.1190.10">
    <property type="entry name" value="Mur-like, catalytic domain"/>
    <property type="match status" value="1"/>
</dbReference>
<keyword evidence="7 10" id="KW-0573">Peptidoglycan synthesis</keyword>
<reference evidence="15 16" key="1">
    <citation type="submission" date="2019-02" db="EMBL/GenBank/DDBJ databases">
        <title>Arundinibacter roseus gen. nov., sp. nov., a new member of the family Cytophagaceae.</title>
        <authorList>
            <person name="Szuroczki S."/>
            <person name="Khayer B."/>
            <person name="Sproer C."/>
            <person name="Toumi M."/>
            <person name="Szabo A."/>
            <person name="Felfoldi T."/>
            <person name="Schumann P."/>
            <person name="Toth E."/>
        </authorList>
    </citation>
    <scope>NUCLEOTIDE SEQUENCE [LARGE SCALE GENOMIC DNA]</scope>
    <source>
        <strain evidence="15 16">DMA-k-7a</strain>
    </source>
</reference>
<evidence type="ECO:0000259" key="12">
    <source>
        <dbReference type="Pfam" id="PF01225"/>
    </source>
</evidence>
<comment type="catalytic activity">
    <reaction evidence="10 11">
        <text>D-alanyl-D-alanine + UDP-N-acetyl-alpha-D-muramoyl-L-alanyl-gamma-D-glutamyl-meso-2,6-diaminopimelate + ATP = UDP-N-acetyl-alpha-D-muramoyl-L-alanyl-gamma-D-glutamyl-meso-2,6-diaminopimeloyl-D-alanyl-D-alanine + ADP + phosphate + H(+)</text>
        <dbReference type="Rhea" id="RHEA:28374"/>
        <dbReference type="ChEBI" id="CHEBI:15378"/>
        <dbReference type="ChEBI" id="CHEBI:30616"/>
        <dbReference type="ChEBI" id="CHEBI:43474"/>
        <dbReference type="ChEBI" id="CHEBI:57822"/>
        <dbReference type="ChEBI" id="CHEBI:61386"/>
        <dbReference type="ChEBI" id="CHEBI:83905"/>
        <dbReference type="ChEBI" id="CHEBI:456216"/>
        <dbReference type="EC" id="6.3.2.10"/>
    </reaction>
</comment>
<evidence type="ECO:0000256" key="1">
    <source>
        <dbReference type="ARBA" id="ARBA00022490"/>
    </source>
</evidence>
<dbReference type="PANTHER" id="PTHR43024:SF1">
    <property type="entry name" value="UDP-N-ACETYLMURAMOYL-TRIPEPTIDE--D-ALANYL-D-ALANINE LIGASE"/>
    <property type="match status" value="1"/>
</dbReference>
<keyword evidence="6 10" id="KW-0133">Cell shape</keyword>
<evidence type="ECO:0000256" key="5">
    <source>
        <dbReference type="ARBA" id="ARBA00022840"/>
    </source>
</evidence>
<dbReference type="Gene3D" id="3.40.1390.10">
    <property type="entry name" value="MurE/MurF, N-terminal domain"/>
    <property type="match status" value="1"/>
</dbReference>
<dbReference type="SUPFAM" id="SSF53244">
    <property type="entry name" value="MurD-like peptide ligases, peptide-binding domain"/>
    <property type="match status" value="1"/>
</dbReference>
<evidence type="ECO:0000259" key="14">
    <source>
        <dbReference type="Pfam" id="PF08245"/>
    </source>
</evidence>
<dbReference type="EC" id="6.3.2.10" evidence="10 11"/>
<keyword evidence="16" id="KW-1185">Reference proteome</keyword>
<dbReference type="SUPFAM" id="SSF63418">
    <property type="entry name" value="MurE/MurF N-terminal domain"/>
    <property type="match status" value="1"/>
</dbReference>
<evidence type="ECO:0000256" key="8">
    <source>
        <dbReference type="ARBA" id="ARBA00023306"/>
    </source>
</evidence>
<sequence length="433" mass="47962">MEITLEELYTLYSKNFLVSTDTRKIEPGCLYFALKGDHFDGNAFAAQALQLGAAYAVVDDPLVVQGDQFLLVENVLTTLQDLARHHRRSWTIPVIGLTGSNGKTTTKELIAAVLARKFRTYATRGNLNNHIGVPLTLLAVNPADYDVVVVEMGANHQQEIALLSSIAQPSHGLITNIGKAHLEGFGGIDGVKKGKGELYDFLAKKKKVVFVNASNDTLMEMVARRHSFGEIVFYRSENAKSEPVLVEENPFVVYEKNHEETIVTHLPGQYNFDNICAALAIGRYFGVDETDAHCAISQYEPDNNRSQLFKKGSNTILLDAYNANPSSMKAALENFIKRQAVRKMVILGDMLELGTETEAEHLALGQLIASGNFDIVILSGNHIRHALMHLPKAYYFPDKFSLHNWIMDNPQAETDILIKGSRGIGLESVVQFL</sequence>
<feature type="domain" description="Mur ligase N-terminal catalytic" evidence="12">
    <location>
        <begin position="18"/>
        <end position="64"/>
    </location>
</feature>
<evidence type="ECO:0000256" key="10">
    <source>
        <dbReference type="HAMAP-Rule" id="MF_02019"/>
    </source>
</evidence>
<feature type="domain" description="Mur ligase central" evidence="14">
    <location>
        <begin position="98"/>
        <end position="281"/>
    </location>
</feature>
<dbReference type="OrthoDB" id="9801978at2"/>
<accession>A0A4R4JZ55</accession>
<dbReference type="Gene3D" id="3.90.190.20">
    <property type="entry name" value="Mur ligase, C-terminal domain"/>
    <property type="match status" value="1"/>
</dbReference>
<comment type="subcellular location">
    <subcellularLocation>
        <location evidence="10 11">Cytoplasm</location>
    </subcellularLocation>
</comment>
<dbReference type="Proteomes" id="UP000295706">
    <property type="component" value="Unassembled WGS sequence"/>
</dbReference>
<evidence type="ECO:0000256" key="2">
    <source>
        <dbReference type="ARBA" id="ARBA00022598"/>
    </source>
</evidence>
<dbReference type="GO" id="GO:0047480">
    <property type="term" value="F:UDP-N-acetylmuramoyl-tripeptide-D-alanyl-D-alanine ligase activity"/>
    <property type="evidence" value="ECO:0007669"/>
    <property type="project" value="UniProtKB-UniRule"/>
</dbReference>
<dbReference type="AlphaFoldDB" id="A0A4R4JZ55"/>
<comment type="pathway">
    <text evidence="10 11">Cell wall biogenesis; peptidoglycan biosynthesis.</text>
</comment>
<keyword evidence="2 10" id="KW-0436">Ligase</keyword>
<dbReference type="GO" id="GO:0009252">
    <property type="term" value="P:peptidoglycan biosynthetic process"/>
    <property type="evidence" value="ECO:0007669"/>
    <property type="project" value="UniProtKB-UniRule"/>
</dbReference>
<keyword evidence="3 10" id="KW-0132">Cell division</keyword>
<dbReference type="RefSeq" id="WP_132121596.1">
    <property type="nucleotide sequence ID" value="NZ_SMJU01000018.1"/>
</dbReference>
<dbReference type="Pfam" id="PF02875">
    <property type="entry name" value="Mur_ligase_C"/>
    <property type="match status" value="1"/>
</dbReference>
<dbReference type="NCBIfam" id="TIGR01143">
    <property type="entry name" value="murF"/>
    <property type="match status" value="1"/>
</dbReference>
<dbReference type="SUPFAM" id="SSF53623">
    <property type="entry name" value="MurD-like peptide ligases, catalytic domain"/>
    <property type="match status" value="1"/>
</dbReference>
<evidence type="ECO:0000313" key="15">
    <source>
        <dbReference type="EMBL" id="TDB60033.1"/>
    </source>
</evidence>
<comment type="function">
    <text evidence="10 11">Involved in cell wall formation. Catalyzes the final step in the synthesis of UDP-N-acetylmuramoyl-pentapeptide, the precursor of murein.</text>
</comment>
<dbReference type="InterPro" id="IPR051046">
    <property type="entry name" value="MurCDEF_CellWall_CoF430Synth"/>
</dbReference>
<proteinExistence type="inferred from homology"/>
<evidence type="ECO:0000256" key="3">
    <source>
        <dbReference type="ARBA" id="ARBA00022618"/>
    </source>
</evidence>
<evidence type="ECO:0000259" key="13">
    <source>
        <dbReference type="Pfam" id="PF02875"/>
    </source>
</evidence>
<dbReference type="InterPro" id="IPR005863">
    <property type="entry name" value="UDP-N-AcMur_synth"/>
</dbReference>
<dbReference type="InterPro" id="IPR035911">
    <property type="entry name" value="MurE/MurF_N"/>
</dbReference>
<dbReference type="GO" id="GO:0005737">
    <property type="term" value="C:cytoplasm"/>
    <property type="evidence" value="ECO:0007669"/>
    <property type="project" value="UniProtKB-SubCell"/>
</dbReference>
<protein>
    <recommendedName>
        <fullName evidence="10 11">UDP-N-acetylmuramoyl-tripeptide--D-alanyl-D-alanine ligase</fullName>
        <ecNumber evidence="10 11">6.3.2.10</ecNumber>
    </recommendedName>
    <alternativeName>
        <fullName evidence="10">D-alanyl-D-alanine-adding enzyme</fullName>
    </alternativeName>
</protein>
<dbReference type="InterPro" id="IPR004101">
    <property type="entry name" value="Mur_ligase_C"/>
</dbReference>
<keyword evidence="1 10" id="KW-0963">Cytoplasm</keyword>
<evidence type="ECO:0000256" key="7">
    <source>
        <dbReference type="ARBA" id="ARBA00022984"/>
    </source>
</evidence>
<evidence type="ECO:0000256" key="9">
    <source>
        <dbReference type="ARBA" id="ARBA00023316"/>
    </source>
</evidence>
<dbReference type="InterPro" id="IPR000713">
    <property type="entry name" value="Mur_ligase_N"/>
</dbReference>
<keyword evidence="9 10" id="KW-0961">Cell wall biogenesis/degradation</keyword>
<dbReference type="EMBL" id="SMJU01000018">
    <property type="protein sequence ID" value="TDB60033.1"/>
    <property type="molecule type" value="Genomic_DNA"/>
</dbReference>
<evidence type="ECO:0000256" key="4">
    <source>
        <dbReference type="ARBA" id="ARBA00022741"/>
    </source>
</evidence>